<protein>
    <recommendedName>
        <fullName evidence="3">Cytochrome c1</fullName>
    </recommendedName>
</protein>
<reference evidence="16 17" key="1">
    <citation type="submission" date="2020-03" db="EMBL/GenBank/DDBJ databases">
        <title>Genomic Encyclopedia of Type Strains, Phase IV (KMG-IV): sequencing the most valuable type-strain genomes for metagenomic binning, comparative biology and taxonomic classification.</title>
        <authorList>
            <person name="Goeker M."/>
        </authorList>
    </citation>
    <scope>NUCLEOTIDE SEQUENCE [LARGE SCALE GENOMIC DNA]</scope>
    <source>
        <strain evidence="16 17">DSM 103870</strain>
    </source>
</reference>
<evidence type="ECO:0000256" key="6">
    <source>
        <dbReference type="ARBA" id="ARBA00022660"/>
    </source>
</evidence>
<dbReference type="PRINTS" id="PR00603">
    <property type="entry name" value="CYTOCHROMEC1"/>
</dbReference>
<evidence type="ECO:0000256" key="3">
    <source>
        <dbReference type="ARBA" id="ARBA00016165"/>
    </source>
</evidence>
<keyword evidence="10 14" id="KW-1133">Transmembrane helix</keyword>
<dbReference type="Gene3D" id="1.10.760.10">
    <property type="entry name" value="Cytochrome c-like domain"/>
    <property type="match status" value="1"/>
</dbReference>
<dbReference type="RefSeq" id="WP_166947942.1">
    <property type="nucleotide sequence ID" value="NZ_JAASQI010000001.1"/>
</dbReference>
<keyword evidence="7 14" id="KW-0812">Transmembrane</keyword>
<organism evidence="16 17">
    <name type="scientific">Pseudochelatococcus lubricantis</name>
    <dbReference type="NCBI Taxonomy" id="1538102"/>
    <lineage>
        <taxon>Bacteria</taxon>
        <taxon>Pseudomonadati</taxon>
        <taxon>Pseudomonadota</taxon>
        <taxon>Alphaproteobacteria</taxon>
        <taxon>Hyphomicrobiales</taxon>
        <taxon>Chelatococcaceae</taxon>
        <taxon>Pseudochelatococcus</taxon>
    </lineage>
</organism>
<comment type="subcellular location">
    <subcellularLocation>
        <location evidence="1">Membrane</location>
    </subcellularLocation>
</comment>
<evidence type="ECO:0000256" key="11">
    <source>
        <dbReference type="ARBA" id="ARBA00023004"/>
    </source>
</evidence>
<dbReference type="SUPFAM" id="SSF81496">
    <property type="entry name" value="Cytochrome c1 subunit of cytochrome bc1 complex (Ubiquinol-cytochrome c reductase), transmembrane anchor"/>
    <property type="match status" value="1"/>
</dbReference>
<gene>
    <name evidence="16" type="ORF">FHS82_000270</name>
</gene>
<keyword evidence="4" id="KW-0813">Transport</keyword>
<evidence type="ECO:0000256" key="13">
    <source>
        <dbReference type="PROSITE-ProRule" id="PRU00433"/>
    </source>
</evidence>
<evidence type="ECO:0000256" key="9">
    <source>
        <dbReference type="ARBA" id="ARBA00022982"/>
    </source>
</evidence>
<dbReference type="InterPro" id="IPR036909">
    <property type="entry name" value="Cyt_c-like_dom_sf"/>
</dbReference>
<evidence type="ECO:0000256" key="14">
    <source>
        <dbReference type="SAM" id="Phobius"/>
    </source>
</evidence>
<comment type="similarity">
    <text evidence="2">Belongs to the cytochrome c family.</text>
</comment>
<evidence type="ECO:0000256" key="7">
    <source>
        <dbReference type="ARBA" id="ARBA00022692"/>
    </source>
</evidence>
<evidence type="ECO:0000256" key="10">
    <source>
        <dbReference type="ARBA" id="ARBA00022989"/>
    </source>
</evidence>
<keyword evidence="6" id="KW-0679">Respiratory chain</keyword>
<dbReference type="PROSITE" id="PS51318">
    <property type="entry name" value="TAT"/>
    <property type="match status" value="1"/>
</dbReference>
<dbReference type="Gene3D" id="1.20.5.100">
    <property type="entry name" value="Cytochrome c1, transmembrane anchor, C-terminal"/>
    <property type="match status" value="1"/>
</dbReference>
<keyword evidence="9" id="KW-0249">Electron transport</keyword>
<keyword evidence="8 13" id="KW-0479">Metal-binding</keyword>
<dbReference type="InterPro" id="IPR006311">
    <property type="entry name" value="TAT_signal"/>
</dbReference>
<dbReference type="SUPFAM" id="SSF46626">
    <property type="entry name" value="Cytochrome c"/>
    <property type="match status" value="1"/>
</dbReference>
<evidence type="ECO:0000256" key="4">
    <source>
        <dbReference type="ARBA" id="ARBA00022448"/>
    </source>
</evidence>
<evidence type="ECO:0000256" key="5">
    <source>
        <dbReference type="ARBA" id="ARBA00022617"/>
    </source>
</evidence>
<keyword evidence="11 13" id="KW-0408">Iron</keyword>
<dbReference type="Proteomes" id="UP001429580">
    <property type="component" value="Unassembled WGS sequence"/>
</dbReference>
<dbReference type="InterPro" id="IPR021157">
    <property type="entry name" value="Cyt_c1_TM_anchor_C"/>
</dbReference>
<dbReference type="PANTHER" id="PTHR10266">
    <property type="entry name" value="CYTOCHROME C1"/>
    <property type="match status" value="1"/>
</dbReference>
<dbReference type="InterPro" id="IPR009056">
    <property type="entry name" value="Cyt_c-like_dom"/>
</dbReference>
<keyword evidence="5 13" id="KW-0349">Heme</keyword>
<proteinExistence type="inferred from homology"/>
<keyword evidence="12 14" id="KW-0472">Membrane</keyword>
<dbReference type="PROSITE" id="PS51007">
    <property type="entry name" value="CYTC"/>
    <property type="match status" value="1"/>
</dbReference>
<feature type="domain" description="Cytochrome c" evidence="15">
    <location>
        <begin position="71"/>
        <end position="268"/>
    </location>
</feature>
<evidence type="ECO:0000259" key="15">
    <source>
        <dbReference type="PROSITE" id="PS51007"/>
    </source>
</evidence>
<keyword evidence="17" id="KW-1185">Reference proteome</keyword>
<dbReference type="EMBL" id="JAASQI010000001">
    <property type="protein sequence ID" value="NIJ56457.1"/>
    <property type="molecule type" value="Genomic_DNA"/>
</dbReference>
<evidence type="ECO:0000256" key="2">
    <source>
        <dbReference type="ARBA" id="ARBA00006488"/>
    </source>
</evidence>
<dbReference type="InterPro" id="IPR002326">
    <property type="entry name" value="Cyt_c1"/>
</dbReference>
<feature type="transmembrane region" description="Helical" evidence="14">
    <location>
        <begin position="278"/>
        <end position="295"/>
    </location>
</feature>
<evidence type="ECO:0000256" key="1">
    <source>
        <dbReference type="ARBA" id="ARBA00004370"/>
    </source>
</evidence>
<dbReference type="Pfam" id="PF02167">
    <property type="entry name" value="Cytochrom_C1"/>
    <property type="match status" value="1"/>
</dbReference>
<evidence type="ECO:0000256" key="12">
    <source>
        <dbReference type="ARBA" id="ARBA00023136"/>
    </source>
</evidence>
<name>A0ABX0UUL2_9HYPH</name>
<evidence type="ECO:0000256" key="8">
    <source>
        <dbReference type="ARBA" id="ARBA00022723"/>
    </source>
</evidence>
<accession>A0ABX0UUL2</accession>
<comment type="caution">
    <text evidence="16">The sequence shown here is derived from an EMBL/GenBank/DDBJ whole genome shotgun (WGS) entry which is preliminary data.</text>
</comment>
<sequence length="311" mass="33698">MSQNKRVGAIASAASSIGRGLRGFLLTLGAAAGLLAGLSLPGAAPARAAEAIHPPAVSWSFAGPFGSYDRAQLQRGFKIYREVCSSCHALSRVAFRNLSEPGGPGFTEDQVKALAATYQVQDGPNDAGDYFERPGVASDRFPSPFPNEQAARSANGGAYPPDFSLLAKARTYTRGFPTFLFDIVTLYQEQGPDLIHAILTGYEDAPEGVTVQPGQYYNKFFPGHLIAMPPPLSNEQVEFPRGEDGRALVPETVDQYARDVTAFMMWAAEPHLEARKAMGFRVIIFLAVFAALLYFTKKKIWASTHAEEHHA</sequence>
<dbReference type="PANTHER" id="PTHR10266:SF3">
    <property type="entry name" value="CYTOCHROME C1, HEME PROTEIN, MITOCHONDRIAL"/>
    <property type="match status" value="1"/>
</dbReference>
<evidence type="ECO:0000313" key="17">
    <source>
        <dbReference type="Proteomes" id="UP001429580"/>
    </source>
</evidence>
<evidence type="ECO:0000313" key="16">
    <source>
        <dbReference type="EMBL" id="NIJ56457.1"/>
    </source>
</evidence>